<evidence type="ECO:0000313" key="2">
    <source>
        <dbReference type="EMBL" id="KAF2137666.1"/>
    </source>
</evidence>
<proteinExistence type="predicted"/>
<gene>
    <name evidence="2" type="ORF">K452DRAFT_100599</name>
</gene>
<accession>A0A6A6B1G8</accession>
<feature type="transmembrane region" description="Helical" evidence="1">
    <location>
        <begin position="75"/>
        <end position="95"/>
    </location>
</feature>
<feature type="transmembrane region" description="Helical" evidence="1">
    <location>
        <begin position="35"/>
        <end position="63"/>
    </location>
</feature>
<reference evidence="2" key="1">
    <citation type="journal article" date="2020" name="Stud. Mycol.">
        <title>101 Dothideomycetes genomes: a test case for predicting lifestyles and emergence of pathogens.</title>
        <authorList>
            <person name="Haridas S."/>
            <person name="Albert R."/>
            <person name="Binder M."/>
            <person name="Bloem J."/>
            <person name="Labutti K."/>
            <person name="Salamov A."/>
            <person name="Andreopoulos B."/>
            <person name="Baker S."/>
            <person name="Barry K."/>
            <person name="Bills G."/>
            <person name="Bluhm B."/>
            <person name="Cannon C."/>
            <person name="Castanera R."/>
            <person name="Culley D."/>
            <person name="Daum C."/>
            <person name="Ezra D."/>
            <person name="Gonzalez J."/>
            <person name="Henrissat B."/>
            <person name="Kuo A."/>
            <person name="Liang C."/>
            <person name="Lipzen A."/>
            <person name="Lutzoni F."/>
            <person name="Magnuson J."/>
            <person name="Mondo S."/>
            <person name="Nolan M."/>
            <person name="Ohm R."/>
            <person name="Pangilinan J."/>
            <person name="Park H.-J."/>
            <person name="Ramirez L."/>
            <person name="Alfaro M."/>
            <person name="Sun H."/>
            <person name="Tritt A."/>
            <person name="Yoshinaga Y."/>
            <person name="Zwiers L.-H."/>
            <person name="Turgeon B."/>
            <person name="Goodwin S."/>
            <person name="Spatafora J."/>
            <person name="Crous P."/>
            <person name="Grigoriev I."/>
        </authorList>
    </citation>
    <scope>NUCLEOTIDE SEQUENCE</scope>
    <source>
        <strain evidence="2">CBS 121167</strain>
    </source>
</reference>
<dbReference type="GeneID" id="54292385"/>
<keyword evidence="1" id="KW-0812">Transmembrane</keyword>
<keyword evidence="1" id="KW-1133">Transmembrane helix</keyword>
<dbReference type="Proteomes" id="UP000799438">
    <property type="component" value="Unassembled WGS sequence"/>
</dbReference>
<evidence type="ECO:0000313" key="3">
    <source>
        <dbReference type="Proteomes" id="UP000799438"/>
    </source>
</evidence>
<keyword evidence="3" id="KW-1185">Reference proteome</keyword>
<name>A0A6A6B1G8_9PEZI</name>
<dbReference type="EMBL" id="ML995501">
    <property type="protein sequence ID" value="KAF2137666.1"/>
    <property type="molecule type" value="Genomic_DNA"/>
</dbReference>
<keyword evidence="1" id="KW-0472">Membrane</keyword>
<dbReference type="AlphaFoldDB" id="A0A6A6B1G8"/>
<sequence length="184" mass="19985">MTPDRAAERAASSLTSRCFLAFALCDNAGCRGRRVLCGVVGCLLALGAALLTGTWLGCCGLGLRYPGWSCRGCAVMILESCSAVGGFVVLFRFLVAARGIYPDLVFASSSYSGTLSFKFPQTAQAIYFANVHHCQARFIAGDICACAEWKQNLVNMFVYGATLDQQIVCENHRLALERRLENKY</sequence>
<organism evidence="2 3">
    <name type="scientific">Aplosporella prunicola CBS 121167</name>
    <dbReference type="NCBI Taxonomy" id="1176127"/>
    <lineage>
        <taxon>Eukaryota</taxon>
        <taxon>Fungi</taxon>
        <taxon>Dikarya</taxon>
        <taxon>Ascomycota</taxon>
        <taxon>Pezizomycotina</taxon>
        <taxon>Dothideomycetes</taxon>
        <taxon>Dothideomycetes incertae sedis</taxon>
        <taxon>Botryosphaeriales</taxon>
        <taxon>Aplosporellaceae</taxon>
        <taxon>Aplosporella</taxon>
    </lineage>
</organism>
<protein>
    <submittedName>
        <fullName evidence="2">Uncharacterized protein</fullName>
    </submittedName>
</protein>
<dbReference type="RefSeq" id="XP_033393381.1">
    <property type="nucleotide sequence ID" value="XM_033534895.1"/>
</dbReference>
<evidence type="ECO:0000256" key="1">
    <source>
        <dbReference type="SAM" id="Phobius"/>
    </source>
</evidence>